<sequence>MTTVIDYGSFRARLDAAKTTDARWRLLNAFQREWGLDIEDESGIGWIDDNRERLDELRDDPSSYDEDEDDDFEHVDLALEVPGALDEWWSLPFNSFVANPRFYWTHPIYPPSLEAGGGDEIDLTPGLFGTTDLRVCRFMAEYQYCNEWGYAAAHADLSDPPALVTADERWRVQARSLSEFFLLMAVVRLPRYVGWTAVPDRAAAPDPLPALGFLPWRELGGNVTVHGAPDALVYHDTADGSEQPLAVAARTREALDGVAARLGVTWKETAPPRHAT</sequence>
<comment type="caution">
    <text evidence="1">The sequence shown here is derived from an EMBL/GenBank/DDBJ whole genome shotgun (WGS) entry which is preliminary data.</text>
</comment>
<name>A0A8J4E3W3_9ACTN</name>
<evidence type="ECO:0000313" key="1">
    <source>
        <dbReference type="EMBL" id="GIJ58392.1"/>
    </source>
</evidence>
<protein>
    <submittedName>
        <fullName evidence="1">Uncharacterized protein</fullName>
    </submittedName>
</protein>
<organism evidence="1 2">
    <name type="scientific">Virgisporangium aurantiacum</name>
    <dbReference type="NCBI Taxonomy" id="175570"/>
    <lineage>
        <taxon>Bacteria</taxon>
        <taxon>Bacillati</taxon>
        <taxon>Actinomycetota</taxon>
        <taxon>Actinomycetes</taxon>
        <taxon>Micromonosporales</taxon>
        <taxon>Micromonosporaceae</taxon>
        <taxon>Virgisporangium</taxon>
    </lineage>
</organism>
<dbReference type="EMBL" id="BOPG01000034">
    <property type="protein sequence ID" value="GIJ58392.1"/>
    <property type="molecule type" value="Genomic_DNA"/>
</dbReference>
<gene>
    <name evidence="1" type="ORF">Vau01_059080</name>
</gene>
<dbReference type="AlphaFoldDB" id="A0A8J4E3W3"/>
<keyword evidence="2" id="KW-1185">Reference proteome</keyword>
<accession>A0A8J4E3W3</accession>
<proteinExistence type="predicted"/>
<reference evidence="1" key="1">
    <citation type="submission" date="2021-01" db="EMBL/GenBank/DDBJ databases">
        <title>Whole genome shotgun sequence of Virgisporangium aurantiacum NBRC 16421.</title>
        <authorList>
            <person name="Komaki H."/>
            <person name="Tamura T."/>
        </authorList>
    </citation>
    <scope>NUCLEOTIDE SEQUENCE</scope>
    <source>
        <strain evidence="1">NBRC 16421</strain>
    </source>
</reference>
<evidence type="ECO:0000313" key="2">
    <source>
        <dbReference type="Proteomes" id="UP000612585"/>
    </source>
</evidence>
<dbReference type="Proteomes" id="UP000612585">
    <property type="component" value="Unassembled WGS sequence"/>
</dbReference>
<dbReference type="RefSeq" id="WP_203999044.1">
    <property type="nucleotide sequence ID" value="NZ_BOPG01000034.1"/>
</dbReference>